<evidence type="ECO:0000256" key="1">
    <source>
        <dbReference type="ARBA" id="ARBA00022737"/>
    </source>
</evidence>
<reference evidence="5" key="1">
    <citation type="submission" date="2015-07" db="EMBL/GenBank/DDBJ databases">
        <title>Genome Of Nitrogen-Fixing Cyanobacterium Nostoc piscinale CENA21 From Solimoes/Amazon River Floodplain Sediments And Comparative Genomics To Uncover Biosynthetic Natural Products Potential.</title>
        <authorList>
            <person name="Leao T.F."/>
            <person name="Leao P.N."/>
            <person name="Guimaraes P.I."/>
            <person name="de Melo A.G.C."/>
            <person name="Ramos R.T.J."/>
            <person name="Silva A."/>
            <person name="Fiore M.F."/>
            <person name="Schneider M.P.C."/>
        </authorList>
    </citation>
    <scope>NUCLEOTIDE SEQUENCE [LARGE SCALE GENOMIC DNA]</scope>
    <source>
        <strain evidence="5">CENA21</strain>
    </source>
</reference>
<feature type="domain" description="NACHT N-terminal helical" evidence="2">
    <location>
        <begin position="3"/>
        <end position="136"/>
    </location>
</feature>
<evidence type="ECO:0000259" key="2">
    <source>
        <dbReference type="Pfam" id="PF22736"/>
    </source>
</evidence>
<dbReference type="EMBL" id="CP012036">
    <property type="protein sequence ID" value="ALF53034.1"/>
    <property type="molecule type" value="Genomic_DNA"/>
</dbReference>
<dbReference type="AlphaFoldDB" id="A0A0M4SWF4"/>
<name>A0A0M4SWF4_9NOSO</name>
<dbReference type="Pfam" id="PF22736">
    <property type="entry name" value="NNH5"/>
    <property type="match status" value="1"/>
</dbReference>
<protein>
    <submittedName>
        <fullName evidence="4">NACHT domain protein</fullName>
    </submittedName>
</protein>
<evidence type="ECO:0000313" key="5">
    <source>
        <dbReference type="Proteomes" id="UP000062645"/>
    </source>
</evidence>
<keyword evidence="5" id="KW-1185">Reference proteome</keyword>
<dbReference type="InterPro" id="IPR027417">
    <property type="entry name" value="P-loop_NTPase"/>
</dbReference>
<dbReference type="Gene3D" id="3.40.50.300">
    <property type="entry name" value="P-loop containing nucleotide triphosphate hydrolases"/>
    <property type="match status" value="1"/>
</dbReference>
<dbReference type="OrthoDB" id="443465at2"/>
<dbReference type="InterPro" id="IPR056884">
    <property type="entry name" value="NPHP3-like_N"/>
</dbReference>
<organism evidence="4 5">
    <name type="scientific">Nostoc piscinale CENA21</name>
    <dbReference type="NCBI Taxonomy" id="224013"/>
    <lineage>
        <taxon>Bacteria</taxon>
        <taxon>Bacillati</taxon>
        <taxon>Cyanobacteriota</taxon>
        <taxon>Cyanophyceae</taxon>
        <taxon>Nostocales</taxon>
        <taxon>Nostocaceae</taxon>
        <taxon>Nostoc</taxon>
    </lineage>
</organism>
<dbReference type="SUPFAM" id="SSF52540">
    <property type="entry name" value="P-loop containing nucleoside triphosphate hydrolases"/>
    <property type="match status" value="1"/>
</dbReference>
<accession>A0A0M4SWF4</accession>
<feature type="domain" description="Nephrocystin 3-like N-terminal" evidence="3">
    <location>
        <begin position="174"/>
        <end position="288"/>
    </location>
</feature>
<dbReference type="PATRIC" id="fig|224013.5.peg.2306"/>
<dbReference type="STRING" id="224013.ACX27_09525"/>
<dbReference type="RefSeq" id="WP_062291377.1">
    <property type="nucleotide sequence ID" value="NZ_CP012036.1"/>
</dbReference>
<reference evidence="4 5" key="2">
    <citation type="journal article" date="2016" name="Genome Announc.">
        <title>Draft Genome Sequence of the N2-Fixing Cyanobacterium Nostoc piscinale CENA21, Isolated from the Brazilian Amazon Floodplain.</title>
        <authorList>
            <person name="Leao T."/>
            <person name="Guimaraes P.I."/>
            <person name="de Melo A.G."/>
            <person name="Ramos R.T."/>
            <person name="Leao P.N."/>
            <person name="Silva A."/>
            <person name="Fiore M.F."/>
            <person name="Schneider M.P."/>
        </authorList>
    </citation>
    <scope>NUCLEOTIDE SEQUENCE [LARGE SCALE GENOMIC DNA]</scope>
    <source>
        <strain evidence="4 5">CENA21</strain>
    </source>
</reference>
<dbReference type="Pfam" id="PF24883">
    <property type="entry name" value="NPHP3_N"/>
    <property type="match status" value="1"/>
</dbReference>
<dbReference type="InterPro" id="IPR054610">
    <property type="entry name" value="NNH"/>
</dbReference>
<sequence>MSIDPVVNALKSLAKPAASLVINQAQRKESVVRLLKQFNFDPIQPPRDVDGVYVYSLIKYGVDKPEAILNLFREKEIKKAFWSAYTSNNPLGFYKEVEKFLQQKNLKVDIQRSRIDLRSELEEFGEKFIEVAKESCSTDFQPYPEWNLDEYPTEFKSLIKEKIRSFRGRQFVFDTFQKFRNQHSRGYFTVVGDAGMGKSTIAAKYVRDNKSPCYFNIRSDGRNRAELFLESIRKQLIKRYQLQNVEKANLADLLEQVSKKLPAGEHLAIVVDALDEVEQETGGNLLDLPTALPENIYFFLTRRPYTIDKKRLSALDVPTEELDLRASQYASLSLKDIKEYIWFFLDIDPDYKNAIRQWIQNRNIFEQDFVEQVATKSENNFMYLRYVLPGIAKGEYNNLSLRQLPDGLQQYYQVHWERMKMDDELQNLKVFILFILVEIGTPIPSEMIAAIAKQEEYHVQLVLDEWVEYLKLQNIKGENCYSIYHASFLDFLKGKRVLDSRRKLFQEVNQGITEYLIREMA</sequence>
<evidence type="ECO:0000313" key="4">
    <source>
        <dbReference type="EMBL" id="ALF53034.1"/>
    </source>
</evidence>
<evidence type="ECO:0000259" key="3">
    <source>
        <dbReference type="Pfam" id="PF24883"/>
    </source>
</evidence>
<keyword evidence="1" id="KW-0677">Repeat</keyword>
<proteinExistence type="predicted"/>
<gene>
    <name evidence="4" type="ORF">ACX27_09525</name>
</gene>
<dbReference type="KEGG" id="npz:ACX27_09525"/>
<dbReference type="Proteomes" id="UP000062645">
    <property type="component" value="Chromosome"/>
</dbReference>